<accession>A0ABS1EYF6</accession>
<feature type="region of interest" description="Disordered" evidence="1">
    <location>
        <begin position="1"/>
        <end position="37"/>
    </location>
</feature>
<sequence>MSGDQTEPKASGKAQVKAQTKAQEKAGAKGQPAEPARHRREGIGLMGRLRAYFLAGILVTAPIAITVYIAWWFVSLIDGYIRPLIPSAYNPENYLPFSIPGIGVLVVIVAVTLIGAFTAGYVGRLVLGVGEGVVGRMPVVRSVYGGVKQIFETVLAKKSNAFREVVAIQYPRPGVWSLGFITGGAHPEVQLRLAGEAEDIVNVFIPCAPPTAGYLAMVPRREVTVLNMSVEDGLKLVMSGGIVVPPERRPMLVERPAGGDGAQTGDGEDQPDRKVLAAASRSKR</sequence>
<name>A0ABS1EYF6_9PROT</name>
<dbReference type="InterPro" id="IPR007462">
    <property type="entry name" value="COV1-like"/>
</dbReference>
<keyword evidence="2" id="KW-0812">Transmembrane</keyword>
<feature type="transmembrane region" description="Helical" evidence="2">
    <location>
        <begin position="94"/>
        <end position="117"/>
    </location>
</feature>
<keyword evidence="2" id="KW-0472">Membrane</keyword>
<comment type="caution">
    <text evidence="3">The sequence shown here is derived from an EMBL/GenBank/DDBJ whole genome shotgun (WGS) entry which is preliminary data.</text>
</comment>
<evidence type="ECO:0000313" key="4">
    <source>
        <dbReference type="Proteomes" id="UP000652760"/>
    </source>
</evidence>
<evidence type="ECO:0000313" key="3">
    <source>
        <dbReference type="EMBL" id="MBK1836199.1"/>
    </source>
</evidence>
<proteinExistence type="predicted"/>
<gene>
    <name evidence="3" type="ORF">JHL17_02130</name>
</gene>
<dbReference type="RefSeq" id="WP_200190405.1">
    <property type="nucleotide sequence ID" value="NZ_JAENHM010000007.1"/>
</dbReference>
<dbReference type="PANTHER" id="PTHR31876:SF26">
    <property type="entry name" value="PROTEIN LIKE COV 2"/>
    <property type="match status" value="1"/>
</dbReference>
<keyword evidence="2" id="KW-1133">Transmembrane helix</keyword>
<evidence type="ECO:0000256" key="1">
    <source>
        <dbReference type="SAM" id="MobiDB-lite"/>
    </source>
</evidence>
<organism evidence="3 4">
    <name type="scientific">Azospirillum endophyticum</name>
    <dbReference type="NCBI Taxonomy" id="2800326"/>
    <lineage>
        <taxon>Bacteria</taxon>
        <taxon>Pseudomonadati</taxon>
        <taxon>Pseudomonadota</taxon>
        <taxon>Alphaproteobacteria</taxon>
        <taxon>Rhodospirillales</taxon>
        <taxon>Azospirillaceae</taxon>
        <taxon>Azospirillum</taxon>
    </lineage>
</organism>
<dbReference type="Proteomes" id="UP000652760">
    <property type="component" value="Unassembled WGS sequence"/>
</dbReference>
<keyword evidence="4" id="KW-1185">Reference proteome</keyword>
<dbReference type="Pfam" id="PF04367">
    <property type="entry name" value="DUF502"/>
    <property type="match status" value="1"/>
</dbReference>
<feature type="transmembrane region" description="Helical" evidence="2">
    <location>
        <begin position="49"/>
        <end position="74"/>
    </location>
</feature>
<protein>
    <submittedName>
        <fullName evidence="3">DUF502 domain-containing protein</fullName>
    </submittedName>
</protein>
<feature type="region of interest" description="Disordered" evidence="1">
    <location>
        <begin position="247"/>
        <end position="284"/>
    </location>
</feature>
<reference evidence="4" key="1">
    <citation type="submission" date="2021-01" db="EMBL/GenBank/DDBJ databases">
        <title>Genome public.</title>
        <authorList>
            <person name="Liu C."/>
            <person name="Sun Q."/>
        </authorList>
    </citation>
    <scope>NUCLEOTIDE SEQUENCE [LARGE SCALE GENOMIC DNA]</scope>
    <source>
        <strain evidence="4">YIM B02556</strain>
    </source>
</reference>
<dbReference type="EMBL" id="JAENHM010000007">
    <property type="protein sequence ID" value="MBK1836199.1"/>
    <property type="molecule type" value="Genomic_DNA"/>
</dbReference>
<evidence type="ECO:0000256" key="2">
    <source>
        <dbReference type="SAM" id="Phobius"/>
    </source>
</evidence>
<dbReference type="PANTHER" id="PTHR31876">
    <property type="entry name" value="COV-LIKE PROTEIN 1"/>
    <property type="match status" value="1"/>
</dbReference>